<reference evidence="8" key="1">
    <citation type="journal article" date="2019" name="Int. J. Syst. Evol. Microbiol.">
        <title>The Global Catalogue of Microorganisms (GCM) 10K type strain sequencing project: providing services to taxonomists for standard genome sequencing and annotation.</title>
        <authorList>
            <consortium name="The Broad Institute Genomics Platform"/>
            <consortium name="The Broad Institute Genome Sequencing Center for Infectious Disease"/>
            <person name="Wu L."/>
            <person name="Ma J."/>
        </authorList>
    </citation>
    <scope>NUCLEOTIDE SEQUENCE [LARGE SCALE GENOMIC DNA]</scope>
    <source>
        <strain evidence="8">IBRC-M 10908</strain>
    </source>
</reference>
<evidence type="ECO:0000313" key="7">
    <source>
        <dbReference type="EMBL" id="MFC4334793.1"/>
    </source>
</evidence>
<dbReference type="GO" id="GO:0034028">
    <property type="term" value="F:5-(carboxyamino)imidazole ribonucleotide synthase activity"/>
    <property type="evidence" value="ECO:0007669"/>
    <property type="project" value="UniProtKB-EC"/>
</dbReference>
<dbReference type="Gene3D" id="3.30.470.20">
    <property type="entry name" value="ATP-grasp fold, B domain"/>
    <property type="match status" value="1"/>
</dbReference>
<keyword evidence="3 4" id="KW-0067">ATP-binding</keyword>
<comment type="caution">
    <text evidence="7">The sequence shown here is derived from an EMBL/GenBank/DDBJ whole genome shotgun (WGS) entry which is preliminary data.</text>
</comment>
<comment type="pathway">
    <text evidence="4 5">Purine metabolism; IMP biosynthesis via de novo pathway; 5-amino-1-(5-phospho-D-ribosyl)imidazole-4-carboxylate from 5-amino-1-(5-phospho-D-ribosyl)imidazole (N5-CAIR route): step 1/2.</text>
</comment>
<comment type="function">
    <text evidence="5">Catalyzes the ATP-dependent conversion of 5-aminoimidazole ribonucleotide (AIR) and HCO(3)- to N5-carboxyaminoimidazole ribonucleotide (N5-CAIR).</text>
</comment>
<dbReference type="InterPro" id="IPR013815">
    <property type="entry name" value="ATP_grasp_subdomain_1"/>
</dbReference>
<evidence type="ECO:0000259" key="6">
    <source>
        <dbReference type="PROSITE" id="PS50975"/>
    </source>
</evidence>
<dbReference type="SUPFAM" id="SSF51246">
    <property type="entry name" value="Rudiment single hybrid motif"/>
    <property type="match status" value="1"/>
</dbReference>
<dbReference type="PANTHER" id="PTHR11609:SF5">
    <property type="entry name" value="PHOSPHORIBOSYLAMINOIMIDAZOLE CARBOXYLASE"/>
    <property type="match status" value="1"/>
</dbReference>
<evidence type="ECO:0000256" key="2">
    <source>
        <dbReference type="ARBA" id="ARBA00022755"/>
    </source>
</evidence>
<proteinExistence type="inferred from homology"/>
<keyword evidence="1 4" id="KW-0547">Nucleotide-binding</keyword>
<dbReference type="InterPro" id="IPR003135">
    <property type="entry name" value="ATP-grasp_carboxylate-amine"/>
</dbReference>
<keyword evidence="8" id="KW-1185">Reference proteome</keyword>
<dbReference type="Pfam" id="PF02222">
    <property type="entry name" value="ATP-grasp"/>
    <property type="match status" value="1"/>
</dbReference>
<feature type="domain" description="ATP-grasp" evidence="6">
    <location>
        <begin position="111"/>
        <end position="290"/>
    </location>
</feature>
<keyword evidence="2 4" id="KW-0658">Purine biosynthesis</keyword>
<feature type="binding site" evidence="4">
    <location>
        <position position="107"/>
    </location>
    <ligand>
        <name>ATP</name>
        <dbReference type="ChEBI" id="CHEBI:30616"/>
    </ligand>
</feature>
<dbReference type="InterPro" id="IPR040686">
    <property type="entry name" value="PurK_C"/>
</dbReference>
<feature type="binding site" evidence="4">
    <location>
        <position position="184"/>
    </location>
    <ligand>
        <name>ATP</name>
        <dbReference type="ChEBI" id="CHEBI:30616"/>
    </ligand>
</feature>
<comment type="caution">
    <text evidence="4">Lacks conserved residue(s) required for the propagation of feature annotation.</text>
</comment>
<evidence type="ECO:0000256" key="3">
    <source>
        <dbReference type="ARBA" id="ARBA00022840"/>
    </source>
</evidence>
<comment type="similarity">
    <text evidence="4 5">Belongs to the PurK/PurT family.</text>
</comment>
<dbReference type="InterPro" id="IPR016185">
    <property type="entry name" value="PreATP-grasp_dom_sf"/>
</dbReference>
<dbReference type="Pfam" id="PF22660">
    <property type="entry name" value="RS_preATP-grasp-like"/>
    <property type="match status" value="1"/>
</dbReference>
<dbReference type="EMBL" id="JBHSDK010000009">
    <property type="protein sequence ID" value="MFC4334793.1"/>
    <property type="molecule type" value="Genomic_DNA"/>
</dbReference>
<dbReference type="PANTHER" id="PTHR11609">
    <property type="entry name" value="PURINE BIOSYNTHESIS PROTEIN 6/7, PUR6/7"/>
    <property type="match status" value="1"/>
</dbReference>
<dbReference type="RefSeq" id="WP_380618836.1">
    <property type="nucleotide sequence ID" value="NZ_JBHSDK010000009.1"/>
</dbReference>
<accession>A0ABV8TWH1</accession>
<dbReference type="HAMAP" id="MF_01928">
    <property type="entry name" value="PurK"/>
    <property type="match status" value="1"/>
</dbReference>
<comment type="catalytic activity">
    <reaction evidence="4 5">
        <text>5-amino-1-(5-phospho-beta-D-ribosyl)imidazole + hydrogencarbonate + ATP = 5-carboxyamino-1-(5-phospho-D-ribosyl)imidazole + ADP + phosphate + 2 H(+)</text>
        <dbReference type="Rhea" id="RHEA:19317"/>
        <dbReference type="ChEBI" id="CHEBI:15378"/>
        <dbReference type="ChEBI" id="CHEBI:17544"/>
        <dbReference type="ChEBI" id="CHEBI:30616"/>
        <dbReference type="ChEBI" id="CHEBI:43474"/>
        <dbReference type="ChEBI" id="CHEBI:58730"/>
        <dbReference type="ChEBI" id="CHEBI:137981"/>
        <dbReference type="ChEBI" id="CHEBI:456216"/>
        <dbReference type="EC" id="6.3.4.18"/>
    </reaction>
</comment>
<comment type="subunit">
    <text evidence="4 5">Homodimer.</text>
</comment>
<name>A0ABV8TWH1_9ACTN</name>
<dbReference type="Proteomes" id="UP001595823">
    <property type="component" value="Unassembled WGS sequence"/>
</dbReference>
<dbReference type="Gene3D" id="3.30.1490.20">
    <property type="entry name" value="ATP-grasp fold, A domain"/>
    <property type="match status" value="1"/>
</dbReference>
<dbReference type="Pfam" id="PF17769">
    <property type="entry name" value="PurK_C"/>
    <property type="match status" value="1"/>
</dbReference>
<feature type="binding site" evidence="4">
    <location>
        <position position="143"/>
    </location>
    <ligand>
        <name>ATP</name>
        <dbReference type="ChEBI" id="CHEBI:30616"/>
    </ligand>
</feature>
<dbReference type="EC" id="6.3.4.18" evidence="4 5"/>
<dbReference type="InterPro" id="IPR011761">
    <property type="entry name" value="ATP-grasp"/>
</dbReference>
<dbReference type="SUPFAM" id="SSF52440">
    <property type="entry name" value="PreATP-grasp domain"/>
    <property type="match status" value="1"/>
</dbReference>
<evidence type="ECO:0000256" key="5">
    <source>
        <dbReference type="RuleBase" id="RU361200"/>
    </source>
</evidence>
<dbReference type="InterPro" id="IPR054350">
    <property type="entry name" value="PurT/PurK_preATP-grasp"/>
</dbReference>
<keyword evidence="4 5" id="KW-0436">Ligase</keyword>
<dbReference type="PROSITE" id="PS50975">
    <property type="entry name" value="ATP_GRASP"/>
    <property type="match status" value="1"/>
</dbReference>
<evidence type="ECO:0000256" key="4">
    <source>
        <dbReference type="HAMAP-Rule" id="MF_01928"/>
    </source>
</evidence>
<comment type="function">
    <text evidence="4">Catalyzes the ATP-dependent conversion of 5-aminoimidazole ribonucleotide (AIR) and HCO(3)(-) to N5-carboxyaminoimidazole ribonucleotide (N5-CAIR).</text>
</comment>
<dbReference type="Gene3D" id="3.40.50.20">
    <property type="match status" value="1"/>
</dbReference>
<evidence type="ECO:0000256" key="1">
    <source>
        <dbReference type="ARBA" id="ARBA00022741"/>
    </source>
</evidence>
<evidence type="ECO:0000313" key="8">
    <source>
        <dbReference type="Proteomes" id="UP001595823"/>
    </source>
</evidence>
<feature type="binding site" evidence="4">
    <location>
        <begin position="176"/>
        <end position="179"/>
    </location>
    <ligand>
        <name>ATP</name>
        <dbReference type="ChEBI" id="CHEBI:30616"/>
    </ligand>
</feature>
<dbReference type="InterPro" id="IPR005875">
    <property type="entry name" value="PurK"/>
</dbReference>
<sequence>MDPNTQLPAVGMIGGGQLARMTHQAAISLGQSLHVLAADESDSAAVVTPRTTVGDWSDAADVLAFAEGKTAVTFDHEHVPQEVLRALEDAGVRIEPGADALLYAQDKQAMRERLSKLDLPMPRWAPVSSVSDVEAFGYPCVLKAATGGYDGKGVWMVDNPTEAQEVLSSGVRLIAEERVPLLREVAVQIARTPSGETRVYPVVETVQRDGICVATIAPARIGEELEAEARRVAETVASELGVTGMLAIELFQTNDGLLINELAMRPHNSGHWTIEGAVTSQFEQHLRAVLDYPLGSADLTAPVVVMANILGGPDGGPRLDERIQKMAAEIPEARLHLYGKAIRPGRKIGHVTVSGADVDSARRSALRAAQWIREGR</sequence>
<feature type="binding site" evidence="4">
    <location>
        <begin position="260"/>
        <end position="261"/>
    </location>
    <ligand>
        <name>ATP</name>
        <dbReference type="ChEBI" id="CHEBI:30616"/>
    </ligand>
</feature>
<dbReference type="NCBIfam" id="NF004679">
    <property type="entry name" value="PRK06019.1-5"/>
    <property type="match status" value="1"/>
</dbReference>
<dbReference type="NCBIfam" id="NF004680">
    <property type="entry name" value="PRK06019.1-6"/>
    <property type="match status" value="1"/>
</dbReference>
<organism evidence="7 8">
    <name type="scientific">Salininema proteolyticum</name>
    <dbReference type="NCBI Taxonomy" id="1607685"/>
    <lineage>
        <taxon>Bacteria</taxon>
        <taxon>Bacillati</taxon>
        <taxon>Actinomycetota</taxon>
        <taxon>Actinomycetes</taxon>
        <taxon>Glycomycetales</taxon>
        <taxon>Glycomycetaceae</taxon>
        <taxon>Salininema</taxon>
    </lineage>
</organism>
<dbReference type="NCBIfam" id="TIGR01161">
    <property type="entry name" value="purK"/>
    <property type="match status" value="1"/>
</dbReference>
<dbReference type="SUPFAM" id="SSF56059">
    <property type="entry name" value="Glutathione synthetase ATP-binding domain-like"/>
    <property type="match status" value="1"/>
</dbReference>
<gene>
    <name evidence="4 5" type="primary">purK</name>
    <name evidence="7" type="ORF">ACFPET_06245</name>
</gene>
<protein>
    <recommendedName>
        <fullName evidence="4 5">N5-carboxyaminoimidazole ribonucleotide synthase</fullName>
        <shortName evidence="4 5">N5-CAIR synthase</shortName>
        <ecNumber evidence="4 5">6.3.4.18</ecNumber>
    </recommendedName>
    <alternativeName>
        <fullName evidence="4 5">5-(carboxyamino)imidazole ribonucleotide synthetase</fullName>
    </alternativeName>
</protein>
<dbReference type="InterPro" id="IPR011054">
    <property type="entry name" value="Rudment_hybrid_motif"/>
</dbReference>